<proteinExistence type="predicted"/>
<dbReference type="InterPro" id="IPR050266">
    <property type="entry name" value="AB_hydrolase_sf"/>
</dbReference>
<dbReference type="EMBL" id="JMFG01000037">
    <property type="protein sequence ID" value="KDA52951.1"/>
    <property type="molecule type" value="Genomic_DNA"/>
</dbReference>
<dbReference type="PANTHER" id="PTHR43798">
    <property type="entry name" value="MONOACYLGLYCEROL LIPASE"/>
    <property type="match status" value="1"/>
</dbReference>
<dbReference type="Gene3D" id="3.40.50.1820">
    <property type="entry name" value="alpha/beta hydrolase"/>
    <property type="match status" value="1"/>
</dbReference>
<name>A0A062XXX0_9BACT</name>
<dbReference type="Pfam" id="PF00561">
    <property type="entry name" value="Abhydrolase_1"/>
    <property type="match status" value="1"/>
</dbReference>
<evidence type="ECO:0000313" key="4">
    <source>
        <dbReference type="Proteomes" id="UP000027284"/>
    </source>
</evidence>
<feature type="domain" description="AB hydrolase-1" evidence="2">
    <location>
        <begin position="21"/>
        <end position="252"/>
    </location>
</feature>
<protein>
    <recommendedName>
        <fullName evidence="2">AB hydrolase-1 domain-containing protein</fullName>
    </recommendedName>
</protein>
<evidence type="ECO:0000256" key="1">
    <source>
        <dbReference type="ARBA" id="ARBA00022801"/>
    </source>
</evidence>
<dbReference type="GO" id="GO:0016787">
    <property type="term" value="F:hydrolase activity"/>
    <property type="evidence" value="ECO:0007669"/>
    <property type="project" value="UniProtKB-KW"/>
</dbReference>
<gene>
    <name evidence="3" type="ORF">EG19_08570</name>
</gene>
<accession>A0A062XXX0</accession>
<evidence type="ECO:0000313" key="3">
    <source>
        <dbReference type="EMBL" id="KDA52951.1"/>
    </source>
</evidence>
<evidence type="ECO:0000259" key="2">
    <source>
        <dbReference type="Pfam" id="PF00561"/>
    </source>
</evidence>
<dbReference type="OrthoDB" id="9775557at2"/>
<dbReference type="InterPro" id="IPR029058">
    <property type="entry name" value="AB_hydrolase_fold"/>
</dbReference>
<keyword evidence="4" id="KW-1185">Reference proteome</keyword>
<comment type="caution">
    <text evidence="3">The sequence shown here is derived from an EMBL/GenBank/DDBJ whole genome shotgun (WGS) entry which is preliminary data.</text>
</comment>
<dbReference type="GO" id="GO:0016020">
    <property type="term" value="C:membrane"/>
    <property type="evidence" value="ECO:0007669"/>
    <property type="project" value="TreeGrafter"/>
</dbReference>
<dbReference type="PANTHER" id="PTHR43798:SF31">
    <property type="entry name" value="AB HYDROLASE SUPERFAMILY PROTEIN YCLE"/>
    <property type="match status" value="1"/>
</dbReference>
<dbReference type="Proteomes" id="UP000027284">
    <property type="component" value="Unassembled WGS sequence"/>
</dbReference>
<dbReference type="AlphaFoldDB" id="A0A062XXX0"/>
<reference evidence="3 4" key="1">
    <citation type="submission" date="2014-04" db="EMBL/GenBank/DDBJ databases">
        <title>The Genome Sequence of Thermoanaerobaculum aquaticum MP-01, The First Cultivated Group 23 Acidobacterium.</title>
        <authorList>
            <person name="Stamps B.W."/>
            <person name="Losey N.A."/>
            <person name="Lawson P.A."/>
            <person name="Stevenson B.S."/>
        </authorList>
    </citation>
    <scope>NUCLEOTIDE SEQUENCE [LARGE SCALE GENOMIC DNA]</scope>
    <source>
        <strain evidence="3 4">MP-01</strain>
    </source>
</reference>
<dbReference type="RefSeq" id="WP_038050437.1">
    <property type="nucleotide sequence ID" value="NZ_JMFG01000037.1"/>
</dbReference>
<sequence>MDLDVAPGVRLRVVVEGQGEPVVLLHGHSLDLTVFDDLVPALVDAGFRVVRYDQRGHGRSSSPPGGYRWGDHAADLRVVLEKLDAVPAHVVGLSKGGGIALEAALRFSSLVRSLVLVGPLVPDYPLPGEFWAFFKRLAQAIREKGVKHAAQELWLSHPLLRSAWENPKSREKLETIVFNFPAGEYLATEKDAPDRDWKLTERLQDISCPVLVIRGEHDIPEFHQMAEFVANKLPQAHLETVPQSGHLVPLEQPDRLTALLLRFFESVRIRHSSL</sequence>
<dbReference type="SUPFAM" id="SSF53474">
    <property type="entry name" value="alpha/beta-Hydrolases"/>
    <property type="match status" value="1"/>
</dbReference>
<dbReference type="STRING" id="1312852.EG19_08570"/>
<dbReference type="PRINTS" id="PR00111">
    <property type="entry name" value="ABHYDROLASE"/>
</dbReference>
<dbReference type="InterPro" id="IPR000073">
    <property type="entry name" value="AB_hydrolase_1"/>
</dbReference>
<keyword evidence="1" id="KW-0378">Hydrolase</keyword>
<organism evidence="3 4">
    <name type="scientific">Thermoanaerobaculum aquaticum</name>
    <dbReference type="NCBI Taxonomy" id="1312852"/>
    <lineage>
        <taxon>Bacteria</taxon>
        <taxon>Pseudomonadati</taxon>
        <taxon>Acidobacteriota</taxon>
        <taxon>Thermoanaerobaculia</taxon>
        <taxon>Thermoanaerobaculales</taxon>
        <taxon>Thermoanaerobaculaceae</taxon>
        <taxon>Thermoanaerobaculum</taxon>
    </lineage>
</organism>